<dbReference type="Gene3D" id="3.90.470.20">
    <property type="entry name" value="4'-phosphopantetheinyl transferase domain"/>
    <property type="match status" value="1"/>
</dbReference>
<dbReference type="OrthoDB" id="663853at2"/>
<accession>A0A506PLX5</accession>
<dbReference type="Pfam" id="PF01648">
    <property type="entry name" value="ACPS"/>
    <property type="match status" value="1"/>
</dbReference>
<proteinExistence type="predicted"/>
<dbReference type="GO" id="GO:0000287">
    <property type="term" value="F:magnesium ion binding"/>
    <property type="evidence" value="ECO:0007669"/>
    <property type="project" value="InterPro"/>
</dbReference>
<organism evidence="3 4">
    <name type="scientific">Paucihalobacter ruber</name>
    <dbReference type="NCBI Taxonomy" id="2567861"/>
    <lineage>
        <taxon>Bacteria</taxon>
        <taxon>Pseudomonadati</taxon>
        <taxon>Bacteroidota</taxon>
        <taxon>Flavobacteriia</taxon>
        <taxon>Flavobacteriales</taxon>
        <taxon>Flavobacteriaceae</taxon>
        <taxon>Paucihalobacter</taxon>
    </lineage>
</organism>
<dbReference type="Proteomes" id="UP000317332">
    <property type="component" value="Unassembled WGS sequence"/>
</dbReference>
<keyword evidence="4" id="KW-1185">Reference proteome</keyword>
<feature type="domain" description="4'-phosphopantetheinyl transferase" evidence="2">
    <location>
        <begin position="2"/>
        <end position="65"/>
    </location>
</feature>
<evidence type="ECO:0000256" key="1">
    <source>
        <dbReference type="ARBA" id="ARBA00022679"/>
    </source>
</evidence>
<dbReference type="AlphaFoldDB" id="A0A506PLX5"/>
<keyword evidence="1 3" id="KW-0808">Transferase</keyword>
<dbReference type="InterPro" id="IPR008278">
    <property type="entry name" value="4-PPantetheinyl_Trfase_dom"/>
</dbReference>
<dbReference type="GO" id="GO:0008897">
    <property type="term" value="F:holo-[acyl-carrier-protein] synthase activity"/>
    <property type="evidence" value="ECO:0007669"/>
    <property type="project" value="InterPro"/>
</dbReference>
<comment type="caution">
    <text evidence="3">The sequence shown here is derived from an EMBL/GenBank/DDBJ whole genome shotgun (WGS) entry which is preliminary data.</text>
</comment>
<gene>
    <name evidence="3" type="ORF">FJ651_04805</name>
</gene>
<evidence type="ECO:0000313" key="3">
    <source>
        <dbReference type="EMBL" id="TPV34856.1"/>
    </source>
</evidence>
<dbReference type="RefSeq" id="WP_140989278.1">
    <property type="nucleotide sequence ID" value="NZ_VHIQ01000002.1"/>
</dbReference>
<dbReference type="SUPFAM" id="SSF56214">
    <property type="entry name" value="4'-phosphopantetheinyl transferase"/>
    <property type="match status" value="1"/>
</dbReference>
<dbReference type="EMBL" id="VHIQ01000002">
    <property type="protein sequence ID" value="TPV34856.1"/>
    <property type="molecule type" value="Genomic_DNA"/>
</dbReference>
<evidence type="ECO:0000259" key="2">
    <source>
        <dbReference type="Pfam" id="PF01648"/>
    </source>
</evidence>
<name>A0A506PLX5_9FLAO</name>
<evidence type="ECO:0000313" key="4">
    <source>
        <dbReference type="Proteomes" id="UP000317332"/>
    </source>
</evidence>
<protein>
    <submittedName>
        <fullName evidence="3">4'-phosphopantetheinyl transferase superfamily protein</fullName>
    </submittedName>
</protein>
<sequence length="191" mass="21703">MIGNDIVCLSTANRSKHIGSKRFLDKIFTVEEQVMIVNSEDPNLIIWKLWAVKESAYKLFVQQGFQPEFAPKKIICKKANEHFQVSMDNFKTSVDCIANTKFVYAQTILEKSKVISSCFELDSNIYYNQSQQVSLALKKNASLFFQIDVRLIQLNKAKNNIPKLSYKNTFLPVNVSLTHHGSFGAFAVVLA</sequence>
<dbReference type="InterPro" id="IPR037143">
    <property type="entry name" value="4-PPantetheinyl_Trfase_dom_sf"/>
</dbReference>
<reference evidence="3 4" key="1">
    <citation type="submission" date="2019-06" db="EMBL/GenBank/DDBJ databases">
        <title>Flavobacteriaceae Paucihalobacterium erythroidium CWB-1, complete genome.</title>
        <authorList>
            <person name="Wu S."/>
        </authorList>
    </citation>
    <scope>NUCLEOTIDE SEQUENCE [LARGE SCALE GENOMIC DNA]</scope>
    <source>
        <strain evidence="3 4">CWB-1</strain>
    </source>
</reference>